<dbReference type="AlphaFoldDB" id="A0A0S4KI17"/>
<dbReference type="GO" id="GO:0003712">
    <property type="term" value="F:transcription coregulator activity"/>
    <property type="evidence" value="ECO:0007669"/>
    <property type="project" value="TreeGrafter"/>
</dbReference>
<dbReference type="EMBL" id="CYKH01002055">
    <property type="protein sequence ID" value="CUI15327.1"/>
    <property type="molecule type" value="Genomic_DNA"/>
</dbReference>
<dbReference type="PANTHER" id="PTHR10615:SF208">
    <property type="entry name" value="HISTONE ACETYLTRANSFERASE"/>
    <property type="match status" value="1"/>
</dbReference>
<dbReference type="SUPFAM" id="SSF55729">
    <property type="entry name" value="Acyl-CoA N-acyltransferases (Nat)"/>
    <property type="match status" value="1"/>
</dbReference>
<dbReference type="GO" id="GO:0003682">
    <property type="term" value="F:chromatin binding"/>
    <property type="evidence" value="ECO:0007669"/>
    <property type="project" value="TreeGrafter"/>
</dbReference>
<evidence type="ECO:0000256" key="4">
    <source>
        <dbReference type="ARBA" id="ARBA00022990"/>
    </source>
</evidence>
<feature type="domain" description="MYST-type HAT" evidence="6">
    <location>
        <begin position="1"/>
        <end position="252"/>
    </location>
</feature>
<keyword evidence="3" id="KW-0808">Transferase</keyword>
<evidence type="ECO:0000256" key="2">
    <source>
        <dbReference type="ARBA" id="ARBA00013184"/>
    </source>
</evidence>
<keyword evidence="4" id="KW-0007">Acetylation</keyword>
<reference evidence="8" key="1">
    <citation type="submission" date="2015-09" db="EMBL/GenBank/DDBJ databases">
        <authorList>
            <consortium name="Pathogen Informatics"/>
        </authorList>
    </citation>
    <scope>NUCLEOTIDE SEQUENCE [LARGE SCALE GENOMIC DNA]</scope>
    <source>
        <strain evidence="8">Lake Konstanz</strain>
    </source>
</reference>
<dbReference type="PROSITE" id="PS51726">
    <property type="entry name" value="MYST_HAT"/>
    <property type="match status" value="1"/>
</dbReference>
<keyword evidence="8" id="KW-1185">Reference proteome</keyword>
<dbReference type="OrthoDB" id="787137at2759"/>
<dbReference type="OMA" id="YKLSAWE"/>
<evidence type="ECO:0000256" key="5">
    <source>
        <dbReference type="PIRSR" id="PIRSR602717-51"/>
    </source>
</evidence>
<dbReference type="EC" id="2.3.1.48" evidence="2"/>
<name>A0A0S4KI17_BODSA</name>
<evidence type="ECO:0000256" key="1">
    <source>
        <dbReference type="ARBA" id="ARBA00010107"/>
    </source>
</evidence>
<evidence type="ECO:0000256" key="3">
    <source>
        <dbReference type="ARBA" id="ARBA00022679"/>
    </source>
</evidence>
<evidence type="ECO:0000313" key="8">
    <source>
        <dbReference type="Proteomes" id="UP000051952"/>
    </source>
</evidence>
<dbReference type="InterPro" id="IPR002717">
    <property type="entry name" value="HAT_MYST-type"/>
</dbReference>
<dbReference type="Gene3D" id="1.10.10.10">
    <property type="entry name" value="Winged helix-like DNA-binding domain superfamily/Winged helix DNA-binding domain"/>
    <property type="match status" value="1"/>
</dbReference>
<proteinExistence type="inferred from homology"/>
<dbReference type="Pfam" id="PF01853">
    <property type="entry name" value="MOZ_SAS"/>
    <property type="match status" value="1"/>
</dbReference>
<comment type="similarity">
    <text evidence="1">Belongs to the MYST (SAS/MOZ) family.</text>
</comment>
<organism evidence="7 8">
    <name type="scientific">Bodo saltans</name>
    <name type="common">Flagellated protozoan</name>
    <dbReference type="NCBI Taxonomy" id="75058"/>
    <lineage>
        <taxon>Eukaryota</taxon>
        <taxon>Discoba</taxon>
        <taxon>Euglenozoa</taxon>
        <taxon>Kinetoplastea</taxon>
        <taxon>Metakinetoplastina</taxon>
        <taxon>Eubodonida</taxon>
        <taxon>Bodonidae</taxon>
        <taxon>Bodo</taxon>
    </lineage>
</organism>
<dbReference type="PANTHER" id="PTHR10615">
    <property type="entry name" value="HISTONE ACETYLTRANSFERASE"/>
    <property type="match status" value="1"/>
</dbReference>
<dbReference type="GO" id="GO:0005634">
    <property type="term" value="C:nucleus"/>
    <property type="evidence" value="ECO:0007669"/>
    <property type="project" value="TreeGrafter"/>
</dbReference>
<dbReference type="GO" id="GO:0000785">
    <property type="term" value="C:chromatin"/>
    <property type="evidence" value="ECO:0007669"/>
    <property type="project" value="TreeGrafter"/>
</dbReference>
<dbReference type="VEuPathDB" id="TriTrypDB:BSAL_37970"/>
<evidence type="ECO:0000259" key="6">
    <source>
        <dbReference type="PROSITE" id="PS51726"/>
    </source>
</evidence>
<dbReference type="GO" id="GO:0004402">
    <property type="term" value="F:histone acetyltransferase activity"/>
    <property type="evidence" value="ECO:0007669"/>
    <property type="project" value="InterPro"/>
</dbReference>
<sequence length="252" mass="28295">MKRQRAKDDLLHDLNYHCKCCLKKCASDRILSLHEDECSRVPDAPVVFQNQHLVIFEVDGRYPSNRVFAKRLVEVGISLLEQKHPLEDVQLFTFFVLYMRDTSTSVSGLRRLHFAGFFSKEHPASSTSSLACIVILDEFRGYGLGTFLAALSFALSRRSGSPATPERPLSISGQHLYASLWQRLVREHFSRSTCTSVEECSASTGVAVDDVLRALYSMRMIAVKSHHPLAFVERSAATTPTHSPPEATLIWP</sequence>
<dbReference type="Proteomes" id="UP000051952">
    <property type="component" value="Unassembled WGS sequence"/>
</dbReference>
<evidence type="ECO:0000313" key="7">
    <source>
        <dbReference type="EMBL" id="CUI15327.1"/>
    </source>
</evidence>
<dbReference type="Gene3D" id="3.40.630.30">
    <property type="match status" value="1"/>
</dbReference>
<dbReference type="InterPro" id="IPR036388">
    <property type="entry name" value="WH-like_DNA-bd_sf"/>
</dbReference>
<protein>
    <recommendedName>
        <fullName evidence="2">histone acetyltransferase</fullName>
        <ecNumber evidence="2">2.3.1.48</ecNumber>
    </recommendedName>
</protein>
<feature type="active site" description="Proton donor/acceptor" evidence="5">
    <location>
        <position position="166"/>
    </location>
</feature>
<accession>A0A0S4KI17</accession>
<dbReference type="InterPro" id="IPR050603">
    <property type="entry name" value="MYST_HAT"/>
</dbReference>
<dbReference type="GO" id="GO:0006357">
    <property type="term" value="P:regulation of transcription by RNA polymerase II"/>
    <property type="evidence" value="ECO:0007669"/>
    <property type="project" value="TreeGrafter"/>
</dbReference>
<dbReference type="InterPro" id="IPR016181">
    <property type="entry name" value="Acyl_CoA_acyltransferase"/>
</dbReference>
<gene>
    <name evidence="7" type="ORF">BSAL_37970</name>
</gene>